<dbReference type="Proteomes" id="UP001176961">
    <property type="component" value="Unassembled WGS sequence"/>
</dbReference>
<sequence length="224" mass="25485">MNLEEASGAKKRYSNSGVNEVTRLLGAHEMSAYAIALKHAHISLQAAKSRKGNGCSCGFPSTGCLAYRFYHGPESNKIFEIFQCSTSGLVAEIVTKNLTETEKEGEDVSIRIRGGEKGYRVYSKWEKYTFLPNCLHHCPRVNHTACTNREAYYHKRVLWNGELLIINSQINDSGIYYVGRMSQLSPCRRGVILLVSPRHWYNFLSGFFTIWETIYDFFNGDDDE</sequence>
<organism evidence="2 3">
    <name type="scientific">Cylicocyclus nassatus</name>
    <name type="common">Nematode worm</name>
    <dbReference type="NCBI Taxonomy" id="53992"/>
    <lineage>
        <taxon>Eukaryota</taxon>
        <taxon>Metazoa</taxon>
        <taxon>Ecdysozoa</taxon>
        <taxon>Nematoda</taxon>
        <taxon>Chromadorea</taxon>
        <taxon>Rhabditida</taxon>
        <taxon>Rhabditina</taxon>
        <taxon>Rhabditomorpha</taxon>
        <taxon>Strongyloidea</taxon>
        <taxon>Strongylidae</taxon>
        <taxon>Cylicocyclus</taxon>
    </lineage>
</organism>
<name>A0AA36M7Z0_CYLNA</name>
<evidence type="ECO:0000313" key="2">
    <source>
        <dbReference type="EMBL" id="CAJ0600067.1"/>
    </source>
</evidence>
<gene>
    <name evidence="2" type="ORF">CYNAS_LOCUS12050</name>
</gene>
<accession>A0AA36M7Z0</accession>
<dbReference type="AlphaFoldDB" id="A0AA36M7Z0"/>
<feature type="domain" description="Phlebovirus glycoprotein G2 fusion" evidence="1">
    <location>
        <begin position="49"/>
        <end position="108"/>
    </location>
</feature>
<reference evidence="2" key="1">
    <citation type="submission" date="2023-07" db="EMBL/GenBank/DDBJ databases">
        <authorList>
            <consortium name="CYATHOMIX"/>
        </authorList>
    </citation>
    <scope>NUCLEOTIDE SEQUENCE</scope>
    <source>
        <strain evidence="2">N/A</strain>
    </source>
</reference>
<keyword evidence="3" id="KW-1185">Reference proteome</keyword>
<comment type="caution">
    <text evidence="2">The sequence shown here is derived from an EMBL/GenBank/DDBJ whole genome shotgun (WGS) entry which is preliminary data.</text>
</comment>
<dbReference type="Pfam" id="PF07245">
    <property type="entry name" value="Phlebovirus_G2"/>
    <property type="match status" value="1"/>
</dbReference>
<protein>
    <recommendedName>
        <fullName evidence="1">Phlebovirus glycoprotein G2 fusion domain-containing protein</fullName>
    </recommendedName>
</protein>
<evidence type="ECO:0000259" key="1">
    <source>
        <dbReference type="Pfam" id="PF07245"/>
    </source>
</evidence>
<dbReference type="EMBL" id="CATQJL010000223">
    <property type="protein sequence ID" value="CAJ0600067.1"/>
    <property type="molecule type" value="Genomic_DNA"/>
</dbReference>
<proteinExistence type="predicted"/>
<dbReference type="InterPro" id="IPR009878">
    <property type="entry name" value="Phlebovirus_G2_fusion"/>
</dbReference>
<evidence type="ECO:0000313" key="3">
    <source>
        <dbReference type="Proteomes" id="UP001176961"/>
    </source>
</evidence>